<comment type="caution">
    <text evidence="2">The sequence shown here is derived from an EMBL/GenBank/DDBJ whole genome shotgun (WGS) entry which is preliminary data.</text>
</comment>
<evidence type="ECO:0000256" key="1">
    <source>
        <dbReference type="SAM" id="MobiDB-lite"/>
    </source>
</evidence>
<dbReference type="AlphaFoldDB" id="K0SZQ9"/>
<keyword evidence="3" id="KW-1185">Reference proteome</keyword>
<feature type="compositionally biased region" description="Gly residues" evidence="1">
    <location>
        <begin position="130"/>
        <end position="142"/>
    </location>
</feature>
<feature type="compositionally biased region" description="Basic and acidic residues" evidence="1">
    <location>
        <begin position="59"/>
        <end position="77"/>
    </location>
</feature>
<organism evidence="2 3">
    <name type="scientific">Thalassiosira oceanica</name>
    <name type="common">Marine diatom</name>
    <dbReference type="NCBI Taxonomy" id="159749"/>
    <lineage>
        <taxon>Eukaryota</taxon>
        <taxon>Sar</taxon>
        <taxon>Stramenopiles</taxon>
        <taxon>Ochrophyta</taxon>
        <taxon>Bacillariophyta</taxon>
        <taxon>Coscinodiscophyceae</taxon>
        <taxon>Thalassiosirophycidae</taxon>
        <taxon>Thalassiosirales</taxon>
        <taxon>Thalassiosiraceae</taxon>
        <taxon>Thalassiosira</taxon>
    </lineage>
</organism>
<feature type="non-terminal residue" evidence="2">
    <location>
        <position position="175"/>
    </location>
</feature>
<sequence length="175" mass="18029">MSEDGRGAVMTGMITAEIRGRVLLPYAREHPPVDVRDRLSPPAIEARESSEIIRAGVRKGQERVERTREKGRGDKEMYCGPCDDGGPPVPPYGRSASAGNGRAVPNVAPPPTLPQHHFGGHPSGQAQAPPGGGALLAVGPGGEISPRHPAGGPRRAPLRPSAADGAGRPGRSAAA</sequence>
<dbReference type="EMBL" id="AGNL01008486">
    <property type="protein sequence ID" value="EJK70469.1"/>
    <property type="molecule type" value="Genomic_DNA"/>
</dbReference>
<protein>
    <submittedName>
        <fullName evidence="2">Uncharacterized protein</fullName>
    </submittedName>
</protein>
<feature type="region of interest" description="Disordered" evidence="1">
    <location>
        <begin position="57"/>
        <end position="175"/>
    </location>
</feature>
<evidence type="ECO:0000313" key="2">
    <source>
        <dbReference type="EMBL" id="EJK70469.1"/>
    </source>
</evidence>
<name>K0SZQ9_THAOC</name>
<evidence type="ECO:0000313" key="3">
    <source>
        <dbReference type="Proteomes" id="UP000266841"/>
    </source>
</evidence>
<feature type="compositionally biased region" description="Low complexity" evidence="1">
    <location>
        <begin position="147"/>
        <end position="163"/>
    </location>
</feature>
<accession>K0SZQ9</accession>
<dbReference type="Proteomes" id="UP000266841">
    <property type="component" value="Unassembled WGS sequence"/>
</dbReference>
<gene>
    <name evidence="2" type="ORF">THAOC_08170</name>
</gene>
<proteinExistence type="predicted"/>
<reference evidence="2 3" key="1">
    <citation type="journal article" date="2012" name="Genome Biol.">
        <title>Genome and low-iron response of an oceanic diatom adapted to chronic iron limitation.</title>
        <authorList>
            <person name="Lommer M."/>
            <person name="Specht M."/>
            <person name="Roy A.S."/>
            <person name="Kraemer L."/>
            <person name="Andreson R."/>
            <person name="Gutowska M.A."/>
            <person name="Wolf J."/>
            <person name="Bergner S.V."/>
            <person name="Schilhabel M.B."/>
            <person name="Klostermeier U.C."/>
            <person name="Beiko R.G."/>
            <person name="Rosenstiel P."/>
            <person name="Hippler M."/>
            <person name="Laroche J."/>
        </authorList>
    </citation>
    <scope>NUCLEOTIDE SEQUENCE [LARGE SCALE GENOMIC DNA]</scope>
    <source>
        <strain evidence="2 3">CCMP1005</strain>
    </source>
</reference>